<dbReference type="InterPro" id="IPR013783">
    <property type="entry name" value="Ig-like_fold"/>
</dbReference>
<dbReference type="Gene3D" id="3.40.50.1700">
    <property type="entry name" value="Glycoside hydrolase family 3 C-terminal domain"/>
    <property type="match status" value="2"/>
</dbReference>
<proteinExistence type="inferred from homology"/>
<dbReference type="PRINTS" id="PR00133">
    <property type="entry name" value="GLHYDRLASE3"/>
</dbReference>
<dbReference type="InterPro" id="IPR026891">
    <property type="entry name" value="Fn3-like"/>
</dbReference>
<accession>A0A5C1YBH5</accession>
<dbReference type="InterPro" id="IPR050288">
    <property type="entry name" value="Cellulose_deg_GH3"/>
</dbReference>
<dbReference type="InterPro" id="IPR017853">
    <property type="entry name" value="GH"/>
</dbReference>
<dbReference type="PANTHER" id="PTHR42715:SF10">
    <property type="entry name" value="BETA-GLUCOSIDASE"/>
    <property type="match status" value="1"/>
</dbReference>
<comment type="similarity">
    <text evidence="1">Belongs to the glycosyl hydrolase 3 family.</text>
</comment>
<dbReference type="SUPFAM" id="SSF52279">
    <property type="entry name" value="Beta-D-glucan exohydrolase, C-terminal domain"/>
    <property type="match status" value="1"/>
</dbReference>
<dbReference type="InterPro" id="IPR036881">
    <property type="entry name" value="Glyco_hydro_3_C_sf"/>
</dbReference>
<protein>
    <submittedName>
        <fullName evidence="4">Glycoside hydrolase family 3 protein</fullName>
    </submittedName>
</protein>
<dbReference type="InterPro" id="IPR001764">
    <property type="entry name" value="Glyco_hydro_3_N"/>
</dbReference>
<evidence type="ECO:0000256" key="1">
    <source>
        <dbReference type="ARBA" id="ARBA00005336"/>
    </source>
</evidence>
<dbReference type="Pfam" id="PF01915">
    <property type="entry name" value="Glyco_hydro_3_C"/>
    <property type="match status" value="1"/>
</dbReference>
<feature type="domain" description="Fibronectin type III-like" evidence="3">
    <location>
        <begin position="592"/>
        <end position="659"/>
    </location>
</feature>
<dbReference type="GO" id="GO:0005975">
    <property type="term" value="P:carbohydrate metabolic process"/>
    <property type="evidence" value="ECO:0007669"/>
    <property type="project" value="InterPro"/>
</dbReference>
<dbReference type="AlphaFoldDB" id="A0A5C1YBH5"/>
<dbReference type="GO" id="GO:0004553">
    <property type="term" value="F:hydrolase activity, hydrolyzing O-glycosyl compounds"/>
    <property type="evidence" value="ECO:0007669"/>
    <property type="project" value="InterPro"/>
</dbReference>
<dbReference type="Proteomes" id="UP000322159">
    <property type="component" value="Chromosome"/>
</dbReference>
<name>A0A5C1YBH5_9MICO</name>
<keyword evidence="5" id="KW-1185">Reference proteome</keyword>
<dbReference type="Pfam" id="PF00933">
    <property type="entry name" value="Glyco_hydro_3"/>
    <property type="match status" value="1"/>
</dbReference>
<dbReference type="OrthoDB" id="3187421at2"/>
<dbReference type="Gene3D" id="3.20.20.300">
    <property type="entry name" value="Glycoside hydrolase, family 3, N-terminal domain"/>
    <property type="match status" value="2"/>
</dbReference>
<keyword evidence="2 4" id="KW-0378">Hydrolase</keyword>
<gene>
    <name evidence="4" type="ORF">FLP23_06890</name>
</gene>
<sequence length="677" mass="71477">MVKVFTADGDIRDERVPAHVPQIAGWVQGVPRLGIPDLLITDAALGITNPGGGREGDNATALPAGIALGASFNRELARQAGAVLGREAKEHGFNVLCGGSMNLIRHLHNGRNFEYISEDPLLSGEIAGETVLGTQSEGVISLLKHVSLNASETNKFWLDAIIDPAAHRESDLLAFELAIEIAEPGALMAGYNKVNGEYSGGNATILNDVIKGAFGYRGWIMSDWRAVYSWRFADFGLDQHSGAQLDEKEWFAEPLAQALAAGEFSRERLSDMVRRILRSIIAVGATGEKGPAVDRDAHALIAREAARQGIVLLKNEGGLLPLAGEGKKIAVIGGHAHLGVPAGFGSSLTLPAGGFPINTPLGGAGPLWRLRREALHPSAPLDHLRRLLPGATFVYDPGLTTAAAVAAAKRADIAIVFGVNWEGEGFDNADRSLPRGQDEVIAAVAAANPATIVVLESGNPPLMPWLDAVPVVVEAWYSGQNGGEAIAEVLTGAVNPGGRLPVTFPASDEQLVFPTVPNYGDPWGTPATIEYLEGSDVGYRHHAKHAHVPAFAFGHGLSYTSFAYGDIAISAEGGEVRASVTITNTGDRAGAEVAQLYATSRDGETRQRLLDYERVELEPGASATIELVADPRLLADYDTAAGTWHIAGGEYGVAVGRSAVDFESASTVRIADVRFGH</sequence>
<dbReference type="InterPro" id="IPR036962">
    <property type="entry name" value="Glyco_hydro_3_N_sf"/>
</dbReference>
<evidence type="ECO:0000256" key="2">
    <source>
        <dbReference type="ARBA" id="ARBA00022801"/>
    </source>
</evidence>
<reference evidence="4 5" key="1">
    <citation type="submission" date="2019-09" db="EMBL/GenBank/DDBJ databases">
        <title>Genome sequencing of strain KACC 19322.</title>
        <authorList>
            <person name="Heo J."/>
            <person name="Kim S.-J."/>
            <person name="Kim J.-S."/>
            <person name="Hong S.-B."/>
            <person name="Kwon S.-W."/>
        </authorList>
    </citation>
    <scope>NUCLEOTIDE SEQUENCE [LARGE SCALE GENOMIC DNA]</scope>
    <source>
        <strain evidence="4 5">KACC 19322</strain>
    </source>
</reference>
<dbReference type="EMBL" id="CP043504">
    <property type="protein sequence ID" value="QEO10818.1"/>
    <property type="molecule type" value="Genomic_DNA"/>
</dbReference>
<dbReference type="InterPro" id="IPR002772">
    <property type="entry name" value="Glyco_hydro_3_C"/>
</dbReference>
<evidence type="ECO:0000313" key="5">
    <source>
        <dbReference type="Proteomes" id="UP000322159"/>
    </source>
</evidence>
<dbReference type="Gene3D" id="2.60.40.10">
    <property type="entry name" value="Immunoglobulins"/>
    <property type="match status" value="1"/>
</dbReference>
<dbReference type="SMART" id="SM01217">
    <property type="entry name" value="Fn3_like"/>
    <property type="match status" value="1"/>
</dbReference>
<dbReference type="SUPFAM" id="SSF51445">
    <property type="entry name" value="(Trans)glycosidases"/>
    <property type="match status" value="1"/>
</dbReference>
<dbReference type="PANTHER" id="PTHR42715">
    <property type="entry name" value="BETA-GLUCOSIDASE"/>
    <property type="match status" value="1"/>
</dbReference>
<evidence type="ECO:0000313" key="4">
    <source>
        <dbReference type="EMBL" id="QEO10818.1"/>
    </source>
</evidence>
<dbReference type="KEGG" id="lyk:FLP23_06890"/>
<dbReference type="Pfam" id="PF14310">
    <property type="entry name" value="Fn3-like"/>
    <property type="match status" value="1"/>
</dbReference>
<organism evidence="4 5">
    <name type="scientific">Protaetiibacter larvae</name>
    <dbReference type="NCBI Taxonomy" id="2592654"/>
    <lineage>
        <taxon>Bacteria</taxon>
        <taxon>Bacillati</taxon>
        <taxon>Actinomycetota</taxon>
        <taxon>Actinomycetes</taxon>
        <taxon>Micrococcales</taxon>
        <taxon>Microbacteriaceae</taxon>
        <taxon>Protaetiibacter</taxon>
    </lineage>
</organism>
<evidence type="ECO:0000259" key="3">
    <source>
        <dbReference type="SMART" id="SM01217"/>
    </source>
</evidence>